<proteinExistence type="predicted"/>
<evidence type="ECO:0000256" key="1">
    <source>
        <dbReference type="ARBA" id="ARBA00023200"/>
    </source>
</evidence>
<sequence length="52" mass="6497">MDHYLKTMSRVDMHKQIVYWKQWLSLKNLTQGSLKTRVSKRWKLFSKQEWIN</sequence>
<organism evidence="2">
    <name type="scientific">Influenza A virus</name>
    <dbReference type="NCBI Taxonomy" id="11320"/>
    <lineage>
        <taxon>Viruses</taxon>
        <taxon>Riboviria</taxon>
        <taxon>Orthornavirae</taxon>
        <taxon>Negarnaviricota</taxon>
        <taxon>Polyploviricotina</taxon>
        <taxon>Insthoviricetes</taxon>
        <taxon>Articulavirales</taxon>
        <taxon>Orthomyxoviridae</taxon>
        <taxon>Alphainfluenzavirus</taxon>
        <taxon>Alphainfluenzavirus influenzae</taxon>
    </lineage>
</organism>
<name>A0A7L9IIB3_9INFA</name>
<reference evidence="2" key="1">
    <citation type="submission" date="2020-10" db="EMBL/GenBank/DDBJ databases">
        <title>Dominant subtype switch in avian influenza viruses during 2016-2019 in China.</title>
        <authorList>
            <person name="Bi Y."/>
            <person name="Li J."/>
            <person name="Li S."/>
            <person name="Fu G."/>
            <person name="Jin T."/>
            <person name="Zhang C."/>
            <person name="Yang Y."/>
            <person name="Ma Z."/>
            <person name="Tian W."/>
            <person name="Li J."/>
            <person name="Xiao S."/>
            <person name="Li L."/>
            <person name="Yin R."/>
            <person name="Zhang Y."/>
            <person name="Wang L."/>
            <person name="Qin Y."/>
            <person name="Yao Z."/>
            <person name="Meng F."/>
            <person name="Hu D."/>
            <person name="Li D."/>
            <person name="Wong G."/>
            <person name="Liu F."/>
            <person name="Lv N."/>
            <person name="Wang L."/>
            <person name="Fu L."/>
            <person name="Yang Y."/>
            <person name="Peng Y."/>
            <person name="Ma J."/>
            <person name="Sharshov K."/>
            <person name="Shestopalov A."/>
            <person name="Gulyaeva M."/>
            <person name="Gao G.F."/>
            <person name="Chen J."/>
            <person name="Shi Y."/>
            <person name="Liu W.J."/>
            <person name="Chu D."/>
            <person name="Huang Y."/>
            <person name="Liu Y."/>
            <person name="Liu L."/>
            <person name="Liu W."/>
            <person name="Chen Q."/>
            <person name="Shi W."/>
        </authorList>
    </citation>
    <scope>NUCLEOTIDE SEQUENCE</scope>
    <source>
        <strain evidence="2">A/goose/Fujian/10.11_FZHX1002-O/2016</strain>
    </source>
</reference>
<evidence type="ECO:0000313" key="2">
    <source>
        <dbReference type="EMBL" id="QOK16939.1"/>
    </source>
</evidence>
<keyword evidence="1" id="KW-1035">Host cytoplasm</keyword>
<dbReference type="Pfam" id="PF11986">
    <property type="entry name" value="PB1-F2"/>
    <property type="match status" value="1"/>
</dbReference>
<dbReference type="EMBL" id="MW109942">
    <property type="protein sequence ID" value="QOK16939.1"/>
    <property type="molecule type" value="Viral_cRNA"/>
</dbReference>
<dbReference type="InterPro" id="IPR021045">
    <property type="entry name" value="Flu_proapoptotic_PB1-F2"/>
</dbReference>
<gene>
    <name evidence="2" type="primary">PB1-F2</name>
</gene>
<accession>A0A7L9IIB3</accession>
<protein>
    <submittedName>
        <fullName evidence="2">Putative PB1-F2 protein</fullName>
    </submittedName>
</protein>